<dbReference type="Pfam" id="PF01323">
    <property type="entry name" value="DSBA"/>
    <property type="match status" value="1"/>
</dbReference>
<feature type="domain" description="DSBA-like thioredoxin" evidence="1">
    <location>
        <begin position="12"/>
        <end position="212"/>
    </location>
</feature>
<dbReference type="AlphaFoldDB" id="A0A559JFD5"/>
<accession>A0A559JFD5</accession>
<dbReference type="OrthoDB" id="9799122at2"/>
<dbReference type="InterPro" id="IPR001853">
    <property type="entry name" value="DSBA-like_thioredoxin_dom"/>
</dbReference>
<reference evidence="2 3" key="1">
    <citation type="submission" date="2019-07" db="EMBL/GenBank/DDBJ databases">
        <authorList>
            <person name="Kim J."/>
        </authorList>
    </citation>
    <scope>NUCLEOTIDE SEQUENCE [LARGE SCALE GENOMIC DNA]</scope>
    <source>
        <strain evidence="2 3">G13</strain>
    </source>
</reference>
<name>A0A559JFD5_9BACL</name>
<dbReference type="EMBL" id="VNJJ01000008">
    <property type="protein sequence ID" value="TVX98594.1"/>
    <property type="molecule type" value="Genomic_DNA"/>
</dbReference>
<protein>
    <submittedName>
        <fullName evidence="2">DsbA family oxidoreductase</fullName>
    </submittedName>
</protein>
<sequence>MELSLEGLTMRIDVWSDFGCPFCVIGKRKLENALSMFTMKDKVEVVYRSYQLDPNAANRTLSNEQLAREKGMNVEQLKAKQDQVANMIKKEAGLDVSYDQVVIANTFDVHRLVHFAAKVGKGAELTDRLFRAYLSQSMNIADRNVLVSLGSEAGLNEQDVAEMLKSDAYKDSVNDDLAEARELNIASVPTFVFNNKYMISGAQSEEVFLSALNSIWDEENKLQKIEFQNQSQDDGSCTDGVCNV</sequence>
<organism evidence="2 3">
    <name type="scientific">Cohnella terricola</name>
    <dbReference type="NCBI Taxonomy" id="1289167"/>
    <lineage>
        <taxon>Bacteria</taxon>
        <taxon>Bacillati</taxon>
        <taxon>Bacillota</taxon>
        <taxon>Bacilli</taxon>
        <taxon>Bacillales</taxon>
        <taxon>Paenibacillaceae</taxon>
        <taxon>Cohnella</taxon>
    </lineage>
</organism>
<dbReference type="PANTHER" id="PTHR13887">
    <property type="entry name" value="GLUTATHIONE S-TRANSFERASE KAPPA"/>
    <property type="match status" value="1"/>
</dbReference>
<dbReference type="GO" id="GO:0016491">
    <property type="term" value="F:oxidoreductase activity"/>
    <property type="evidence" value="ECO:0007669"/>
    <property type="project" value="InterPro"/>
</dbReference>
<dbReference type="Proteomes" id="UP000316330">
    <property type="component" value="Unassembled WGS sequence"/>
</dbReference>
<dbReference type="PANTHER" id="PTHR13887:SF41">
    <property type="entry name" value="THIOREDOXIN SUPERFAMILY PROTEIN"/>
    <property type="match status" value="1"/>
</dbReference>
<evidence type="ECO:0000313" key="2">
    <source>
        <dbReference type="EMBL" id="TVX98594.1"/>
    </source>
</evidence>
<dbReference type="SUPFAM" id="SSF52833">
    <property type="entry name" value="Thioredoxin-like"/>
    <property type="match status" value="1"/>
</dbReference>
<evidence type="ECO:0000259" key="1">
    <source>
        <dbReference type="Pfam" id="PF01323"/>
    </source>
</evidence>
<keyword evidence="3" id="KW-1185">Reference proteome</keyword>
<dbReference type="InterPro" id="IPR036249">
    <property type="entry name" value="Thioredoxin-like_sf"/>
</dbReference>
<dbReference type="CDD" id="cd03024">
    <property type="entry name" value="DsbA_FrnE"/>
    <property type="match status" value="1"/>
</dbReference>
<dbReference type="Gene3D" id="3.40.30.10">
    <property type="entry name" value="Glutaredoxin"/>
    <property type="match status" value="1"/>
</dbReference>
<gene>
    <name evidence="2" type="ORF">FPZ45_14870</name>
</gene>
<proteinExistence type="predicted"/>
<evidence type="ECO:0000313" key="3">
    <source>
        <dbReference type="Proteomes" id="UP000316330"/>
    </source>
</evidence>
<comment type="caution">
    <text evidence="2">The sequence shown here is derived from an EMBL/GenBank/DDBJ whole genome shotgun (WGS) entry which is preliminary data.</text>
</comment>